<dbReference type="InterPro" id="IPR036319">
    <property type="entry name" value="RDM1_sf"/>
</dbReference>
<dbReference type="Pfam" id="PF00271">
    <property type="entry name" value="Helicase_C"/>
    <property type="match status" value="1"/>
</dbReference>
<dbReference type="EC" id="3.6.4.13" evidence="6"/>
<protein>
    <recommendedName>
        <fullName evidence="6">RNA helicase</fullName>
        <ecNumber evidence="6">3.6.4.13</ecNumber>
    </recommendedName>
    <alternativeName>
        <fullName evidence="16">Protein SUPPRESSOR OF VAR 3</fullName>
    </alternativeName>
</protein>
<keyword evidence="7" id="KW-0547">Nucleotide-binding</keyword>
<dbReference type="FunFam" id="3.40.50.300:FF:000269">
    <property type="entry name" value="ATP-dependent RNA helicase SUPV3L1, mitochondrial"/>
    <property type="match status" value="1"/>
</dbReference>
<evidence type="ECO:0000256" key="6">
    <source>
        <dbReference type="ARBA" id="ARBA00012552"/>
    </source>
</evidence>
<dbReference type="InterPro" id="IPR022192">
    <property type="entry name" value="SUV3_C"/>
</dbReference>
<dbReference type="InterPro" id="IPR055206">
    <property type="entry name" value="DEXQc_SUV3"/>
</dbReference>
<dbReference type="InterPro" id="IPR044774">
    <property type="entry name" value="Suv3_DEXQc"/>
</dbReference>
<evidence type="ECO:0000256" key="14">
    <source>
        <dbReference type="ARBA" id="ARBA00023271"/>
    </source>
</evidence>
<feature type="domain" description="Helicase C-terminal" evidence="17">
    <location>
        <begin position="175"/>
        <end position="357"/>
    </location>
</feature>
<keyword evidence="19" id="KW-1185">Reference proteome</keyword>
<dbReference type="PANTHER" id="PTHR12131:SF1">
    <property type="entry name" value="ATP-DEPENDENT RNA HELICASE SUPV3L1, MITOCHONDRIAL-RELATED"/>
    <property type="match status" value="1"/>
</dbReference>
<evidence type="ECO:0000256" key="10">
    <source>
        <dbReference type="ARBA" id="ARBA00022840"/>
    </source>
</evidence>
<comment type="cofactor">
    <cofactor evidence="2">
        <name>Mg(2+)</name>
        <dbReference type="ChEBI" id="CHEBI:18420"/>
    </cofactor>
</comment>
<dbReference type="Pfam" id="PF09187">
    <property type="entry name" value="RdDM_RDM1"/>
    <property type="match status" value="1"/>
</dbReference>
<comment type="subcellular location">
    <subcellularLocation>
        <location evidence="4">Mitochondrion matrix</location>
        <location evidence="4">Mitochondrion nucleoid</location>
    </subcellularLocation>
    <subcellularLocation>
        <location evidence="3">Nucleus</location>
    </subcellularLocation>
</comment>
<dbReference type="GO" id="GO:0003724">
    <property type="term" value="F:RNA helicase activity"/>
    <property type="evidence" value="ECO:0007669"/>
    <property type="project" value="UniProtKB-EC"/>
</dbReference>
<keyword evidence="10" id="KW-0067">ATP-binding</keyword>
<keyword evidence="11" id="KW-0809">Transit peptide</keyword>
<evidence type="ECO:0000259" key="17">
    <source>
        <dbReference type="PROSITE" id="PS51194"/>
    </source>
</evidence>
<dbReference type="InterPro" id="IPR050699">
    <property type="entry name" value="RNA-DNA_Helicase"/>
</dbReference>
<evidence type="ECO:0000256" key="15">
    <source>
        <dbReference type="ARBA" id="ARBA00047984"/>
    </source>
</evidence>
<evidence type="ECO:0000256" key="1">
    <source>
        <dbReference type="ARBA" id="ARBA00001936"/>
    </source>
</evidence>
<comment type="caution">
    <text evidence="18">The sequence shown here is derived from an EMBL/GenBank/DDBJ whole genome shotgun (WGS) entry which is preliminary data.</text>
</comment>
<evidence type="ECO:0000256" key="7">
    <source>
        <dbReference type="ARBA" id="ARBA00022741"/>
    </source>
</evidence>
<proteinExistence type="predicted"/>
<dbReference type="GO" id="GO:0005524">
    <property type="term" value="F:ATP binding"/>
    <property type="evidence" value="ECO:0007669"/>
    <property type="project" value="UniProtKB-KW"/>
</dbReference>
<dbReference type="InterPro" id="IPR019557">
    <property type="entry name" value="AminoTfrase-like_pln_mobile"/>
</dbReference>
<reference evidence="18 19" key="1">
    <citation type="journal article" date="2024" name="Plant Biotechnol. J.">
        <title>Dendrobium thyrsiflorum genome and its molecular insights into genes involved in important horticultural traits.</title>
        <authorList>
            <person name="Chen B."/>
            <person name="Wang J.Y."/>
            <person name="Zheng P.J."/>
            <person name="Li K.L."/>
            <person name="Liang Y.M."/>
            <person name="Chen X.F."/>
            <person name="Zhang C."/>
            <person name="Zhao X."/>
            <person name="He X."/>
            <person name="Zhang G.Q."/>
            <person name="Liu Z.J."/>
            <person name="Xu Q."/>
        </authorList>
    </citation>
    <scope>NUCLEOTIDE SEQUENCE [LARGE SCALE GENOMIC DNA]</scope>
    <source>
        <strain evidence="18">GZMU011</strain>
    </source>
</reference>
<evidence type="ECO:0000256" key="16">
    <source>
        <dbReference type="ARBA" id="ARBA00083723"/>
    </source>
</evidence>
<evidence type="ECO:0000256" key="9">
    <source>
        <dbReference type="ARBA" id="ARBA00022806"/>
    </source>
</evidence>
<accession>A0ABD0U4E3</accession>
<name>A0ABD0U4E3_DENTH</name>
<dbReference type="Pfam" id="PF10536">
    <property type="entry name" value="PMD"/>
    <property type="match status" value="1"/>
</dbReference>
<evidence type="ECO:0000256" key="5">
    <source>
        <dbReference type="ARBA" id="ARBA00011661"/>
    </source>
</evidence>
<dbReference type="CDD" id="cd18805">
    <property type="entry name" value="SF2_C_suv3"/>
    <property type="match status" value="1"/>
</dbReference>
<dbReference type="PROSITE" id="PS51194">
    <property type="entry name" value="HELICASE_CTER"/>
    <property type="match status" value="1"/>
</dbReference>
<keyword evidence="13" id="KW-0539">Nucleus</keyword>
<evidence type="ECO:0000256" key="12">
    <source>
        <dbReference type="ARBA" id="ARBA00023128"/>
    </source>
</evidence>
<dbReference type="Proteomes" id="UP001552299">
    <property type="component" value="Unassembled WGS sequence"/>
</dbReference>
<sequence>MPWKAEPLEYARTRLSEESRVGLDTKLLGGGVALERESCPHTWYSNARRKKRNVFLHVGPTNSGKTYTALKQLETSSSGVYCGPLRLLAWEVAQRLNKANVPCNLITGQERDEIDGAKHTSLTVEMADVTSEYHCAVIDEIQMVGCKSRGFAFTRALLGIASDELHVCGDPAAVPLIQRILEVTGDVVKVQYYHRLSPLIPLNHPLGSSSNIKTGDCIVTFSRREIFKLKKKIEKEGNHLCSVVYGSLPPETRTKQATMFNDESSEFDVLVASDAIGMGLNLNISRIIFSTLKKFDGVSTRELTIPEIKQIAGRAGRYGSRFPVGEVTCLDAEDLPLLHSSLESSSPDLKATLRPLILISITEDRPRVEGAAGCCVRVLQVAAADFKNQRAGLFPTFDLLSLYSRLQSTNKFHPILEQFLEKAKLSPDYFIADCEHILKVAAVVDELPLGLQEKYIFCISPVDMDDDISAQGLIQVLDLYVWLSFRMEESFPDRELASSQKEICSLSSKKTVPNKTLVFIYLIANTSYIKNYLSATYADMYTPKITFRCRPSTFRAICDSLVGIFDKEVENILKKLHIFQFIEFPAFQQNVPLIYMLLSLWDVSRQAFIIKGHELRFTTDEVALLTGLPNRGEDICWEWKPLTTYSAIDIKNEIKNINKSSHPTLIVNKYIKFLLSNLFFPFNNYRTPKKLISIAQNINEFSRYNWAGAIRNFLVSQFDGIAKKFVAESPLGYINGFVPLLMIWFLEHTSIVAPKMNNSRPRFLRWGNDIFYTTVQISELFNALEDSQIFDSLQGVTQEETDLLLYKGFVDSPIPYPISPHPPTHLPHSPQQVTSPLRHKDIVGSPISTYADVSISEQVLTEMHALLKSLVKNMDNLGMGIGHLEMKVASIEDKLLEHIVACKADKIQLPAMSPVMSQAAPTVDISHGELLVEAPAQKSYHEMKRSFPWEEAVVTISLDDSSDSDIEIDKQDRAKRDKKDCSTENLEDITSEGTLIRMAGMYQDYMKRIPIPTFSGSVVPFTSWQGLAQSLKQLYKQPLHYLTNTLLKQWDRERFGSDNERQPLDSVVHPVKAQALIWLTEELHRLTASPYHLAKLWASDPMYHSQIDPSKP</sequence>
<dbReference type="FunFam" id="1.20.272.40:FF:000002">
    <property type="entry name" value="ATP-dependent RNA helicase SUV3, mitochondrial"/>
    <property type="match status" value="1"/>
</dbReference>
<dbReference type="AlphaFoldDB" id="A0ABD0U4E3"/>
<comment type="subunit">
    <text evidence="5">Homodimer; in free form. Component of the mitochondrial degradosome (mtEXO) complex which is a heteropentamer containing 2 copies of SUPV3L1 and 3 copies of PNPT1.</text>
</comment>
<dbReference type="SMART" id="SM00490">
    <property type="entry name" value="HELICc"/>
    <property type="match status" value="1"/>
</dbReference>
<evidence type="ECO:0000313" key="18">
    <source>
        <dbReference type="EMBL" id="KAL0906978.1"/>
    </source>
</evidence>
<dbReference type="InterPro" id="IPR001650">
    <property type="entry name" value="Helicase_C-like"/>
</dbReference>
<dbReference type="EMBL" id="JANQDX010000018">
    <property type="protein sequence ID" value="KAL0906978.1"/>
    <property type="molecule type" value="Genomic_DNA"/>
</dbReference>
<keyword evidence="14" id="KW-1135">Mitochondrion nucleoid</keyword>
<dbReference type="CDD" id="cd17913">
    <property type="entry name" value="DEXQc_Suv3"/>
    <property type="match status" value="1"/>
</dbReference>
<dbReference type="GO" id="GO:0042645">
    <property type="term" value="C:mitochondrial nucleoid"/>
    <property type="evidence" value="ECO:0007669"/>
    <property type="project" value="UniProtKB-SubCell"/>
</dbReference>
<dbReference type="Pfam" id="PF12513">
    <property type="entry name" value="SUV3_C"/>
    <property type="match status" value="1"/>
</dbReference>
<keyword evidence="9" id="KW-0347">Helicase</keyword>
<dbReference type="InterPro" id="IPR015270">
    <property type="entry name" value="RDM1_plant"/>
</dbReference>
<dbReference type="InterPro" id="IPR027417">
    <property type="entry name" value="P-loop_NTPase"/>
</dbReference>
<dbReference type="Gene3D" id="1.20.272.40">
    <property type="match status" value="1"/>
</dbReference>
<evidence type="ECO:0000256" key="8">
    <source>
        <dbReference type="ARBA" id="ARBA00022801"/>
    </source>
</evidence>
<evidence type="ECO:0000313" key="19">
    <source>
        <dbReference type="Proteomes" id="UP001552299"/>
    </source>
</evidence>
<dbReference type="SUPFAM" id="SSF52540">
    <property type="entry name" value="P-loop containing nucleoside triphosphate hydrolases"/>
    <property type="match status" value="1"/>
</dbReference>
<dbReference type="Gene3D" id="3.40.50.300">
    <property type="entry name" value="P-loop containing nucleotide triphosphate hydrolases"/>
    <property type="match status" value="2"/>
</dbReference>
<evidence type="ECO:0000256" key="11">
    <source>
        <dbReference type="ARBA" id="ARBA00022946"/>
    </source>
</evidence>
<dbReference type="GO" id="GO:0005634">
    <property type="term" value="C:nucleus"/>
    <property type="evidence" value="ECO:0007669"/>
    <property type="project" value="UniProtKB-SubCell"/>
</dbReference>
<dbReference type="InterPro" id="IPR041082">
    <property type="entry name" value="Suv3_C_1"/>
</dbReference>
<dbReference type="Gene3D" id="1.20.58.1080">
    <property type="match status" value="1"/>
</dbReference>
<gene>
    <name evidence="18" type="ORF">M5K25_025513</name>
</gene>
<dbReference type="Gene3D" id="1.20.120.690">
    <property type="entry name" value="RDM1 protein domain"/>
    <property type="match status" value="1"/>
</dbReference>
<evidence type="ECO:0000256" key="2">
    <source>
        <dbReference type="ARBA" id="ARBA00001946"/>
    </source>
</evidence>
<organism evidence="18 19">
    <name type="scientific">Dendrobium thyrsiflorum</name>
    <name type="common">Pinecone-like raceme dendrobium</name>
    <name type="synonym">Orchid</name>
    <dbReference type="NCBI Taxonomy" id="117978"/>
    <lineage>
        <taxon>Eukaryota</taxon>
        <taxon>Viridiplantae</taxon>
        <taxon>Streptophyta</taxon>
        <taxon>Embryophyta</taxon>
        <taxon>Tracheophyta</taxon>
        <taxon>Spermatophyta</taxon>
        <taxon>Magnoliopsida</taxon>
        <taxon>Liliopsida</taxon>
        <taxon>Asparagales</taxon>
        <taxon>Orchidaceae</taxon>
        <taxon>Epidendroideae</taxon>
        <taxon>Malaxideae</taxon>
        <taxon>Dendrobiinae</taxon>
        <taxon>Dendrobium</taxon>
    </lineage>
</organism>
<comment type="catalytic activity">
    <reaction evidence="15">
        <text>ATP + H2O = ADP + phosphate + H(+)</text>
        <dbReference type="Rhea" id="RHEA:13065"/>
        <dbReference type="ChEBI" id="CHEBI:15377"/>
        <dbReference type="ChEBI" id="CHEBI:15378"/>
        <dbReference type="ChEBI" id="CHEBI:30616"/>
        <dbReference type="ChEBI" id="CHEBI:43474"/>
        <dbReference type="ChEBI" id="CHEBI:456216"/>
        <dbReference type="EC" id="3.6.4.13"/>
    </reaction>
</comment>
<dbReference type="Pfam" id="PF18147">
    <property type="entry name" value="Suv3_C_1"/>
    <property type="match status" value="1"/>
</dbReference>
<evidence type="ECO:0000256" key="4">
    <source>
        <dbReference type="ARBA" id="ARBA00004436"/>
    </source>
</evidence>
<dbReference type="SUPFAM" id="SSF109920">
    <property type="entry name" value="Hypothetical protein At3g22680"/>
    <property type="match status" value="1"/>
</dbReference>
<dbReference type="FunFam" id="3.40.50.300:FF:001109">
    <property type="entry name" value="ATP-dependent RNA helicase suv3, mitochondrial"/>
    <property type="match status" value="1"/>
</dbReference>
<comment type="cofactor">
    <cofactor evidence="1">
        <name>Mn(2+)</name>
        <dbReference type="ChEBI" id="CHEBI:29035"/>
    </cofactor>
</comment>
<evidence type="ECO:0000256" key="3">
    <source>
        <dbReference type="ARBA" id="ARBA00004123"/>
    </source>
</evidence>
<keyword evidence="8" id="KW-0378">Hydrolase</keyword>
<keyword evidence="12" id="KW-0496">Mitochondrion</keyword>
<evidence type="ECO:0000256" key="13">
    <source>
        <dbReference type="ARBA" id="ARBA00023242"/>
    </source>
</evidence>
<dbReference type="Pfam" id="PF22527">
    <property type="entry name" value="DEXQc_Suv3"/>
    <property type="match status" value="1"/>
</dbReference>
<dbReference type="GO" id="GO:0016787">
    <property type="term" value="F:hydrolase activity"/>
    <property type="evidence" value="ECO:0007669"/>
    <property type="project" value="UniProtKB-KW"/>
</dbReference>
<dbReference type="PANTHER" id="PTHR12131">
    <property type="entry name" value="ATP-DEPENDENT RNA AND DNA HELICASE"/>
    <property type="match status" value="1"/>
</dbReference>